<dbReference type="RefSeq" id="WP_027271592.1">
    <property type="nucleotide sequence ID" value="NZ_CAAAJE010000020.1"/>
</dbReference>
<dbReference type="EMBL" id="LNYV01000037">
    <property type="protein sequence ID" value="KTD54289.1"/>
    <property type="molecule type" value="Genomic_DNA"/>
</dbReference>
<dbReference type="eggNOG" id="ENOG5032GXA">
    <property type="taxonomic scope" value="Bacteria"/>
</dbReference>
<comment type="caution">
    <text evidence="2">The sequence shown here is derived from an EMBL/GenBank/DDBJ whole genome shotgun (WGS) entry which is preliminary data.</text>
</comment>
<gene>
    <name evidence="2" type="ORF">Lsai_3111</name>
</gene>
<dbReference type="Proteomes" id="UP000054621">
    <property type="component" value="Unassembled WGS sequence"/>
</dbReference>
<reference evidence="2 3" key="1">
    <citation type="submission" date="2015-11" db="EMBL/GenBank/DDBJ databases">
        <title>Genomic analysis of 38 Legionella species identifies large and diverse effector repertoires.</title>
        <authorList>
            <person name="Burstein D."/>
            <person name="Amaro F."/>
            <person name="Zusman T."/>
            <person name="Lifshitz Z."/>
            <person name="Cohen O."/>
            <person name="Gilbert J.A."/>
            <person name="Pupko T."/>
            <person name="Shuman H.A."/>
            <person name="Segal G."/>
        </authorList>
    </citation>
    <scope>NUCLEOTIDE SEQUENCE [LARGE SCALE GENOMIC DNA]</scope>
    <source>
        <strain evidence="2 3">Mt.St.Helens-4</strain>
    </source>
</reference>
<keyword evidence="1" id="KW-0812">Transmembrane</keyword>
<evidence type="ECO:0000313" key="2">
    <source>
        <dbReference type="EMBL" id="KTD54289.1"/>
    </source>
</evidence>
<dbReference type="OrthoDB" id="5644935at2"/>
<accession>A0A0W0YBH5</accession>
<feature type="transmembrane region" description="Helical" evidence="1">
    <location>
        <begin position="38"/>
        <end position="57"/>
    </location>
</feature>
<evidence type="ECO:0000313" key="3">
    <source>
        <dbReference type="Proteomes" id="UP000054621"/>
    </source>
</evidence>
<keyword evidence="1" id="KW-0472">Membrane</keyword>
<keyword evidence="1" id="KW-1133">Transmembrane helix</keyword>
<sequence>MKNSRKQIIAQIAQMDKVLQGQKKELTEHKEYFVQSKLTHYHLVIVVLIASAFFIGWKTERKQWGNKVVQAVEEVGTLAFLNYFKKMLFLLLSNNQENESK</sequence>
<protein>
    <submittedName>
        <fullName evidence="2">Uncharacterized protein</fullName>
    </submittedName>
</protein>
<dbReference type="STRING" id="28087.Lsai_3111"/>
<name>A0A0W0YBH5_9GAMM</name>
<organism evidence="2 3">
    <name type="scientific">Legionella sainthelensi</name>
    <dbReference type="NCBI Taxonomy" id="28087"/>
    <lineage>
        <taxon>Bacteria</taxon>
        <taxon>Pseudomonadati</taxon>
        <taxon>Pseudomonadota</taxon>
        <taxon>Gammaproteobacteria</taxon>
        <taxon>Legionellales</taxon>
        <taxon>Legionellaceae</taxon>
        <taxon>Legionella</taxon>
    </lineage>
</organism>
<evidence type="ECO:0000256" key="1">
    <source>
        <dbReference type="SAM" id="Phobius"/>
    </source>
</evidence>
<proteinExistence type="predicted"/>
<dbReference type="AlphaFoldDB" id="A0A0W0YBH5"/>